<sequence>MSMLASTSLTDWLAPGSPAIDQAIRRASSPGHESWWQRCAAVGFCANPVQASACDPDLGRRMAVMIRCGNRRAAICPSCSDLYAADTWQLVHAGTQGGHHGMPETTANRPQVFATLTAPSFGAVHTSSSRPGLADTVCHSAFSGKSHCPHGKALWCNAIHASDDPEVGQPLCPDCYDYTGHVLFNWHAPELWRRFTIALRRAVADHLRRIGIDPNAVRVSFVKVAEYQRRAVVHYHTIIRLDPPNNDDSSTGASDAKVSAIELAALVRQAANQVRLPVTVDAAAGAAATASESEARMLRFGSQIDTQPLNDIDDTGKPGLARRVAAYLAKYTTKSVAEFGIAARRISPAAIAELDIPAHTRRILSTLVNLATLPANTAMAGWLHTLGYRGHITSKSRRYSITTTALRAARRHWRIHRADQPEHVDVQHNSHDQEDWSNSACELSDWRIDGVGHRNDGERLLVHTAALRAREYRYLARLDASQNSGASP</sequence>
<organism evidence="1 2">
    <name type="scientific">Mycobacterium kansasii</name>
    <dbReference type="NCBI Taxonomy" id="1768"/>
    <lineage>
        <taxon>Bacteria</taxon>
        <taxon>Bacillati</taxon>
        <taxon>Actinomycetota</taxon>
        <taxon>Actinomycetes</taxon>
        <taxon>Mycobacteriales</taxon>
        <taxon>Mycobacteriaceae</taxon>
        <taxon>Mycobacterium</taxon>
    </lineage>
</organism>
<dbReference type="Proteomes" id="UP000189229">
    <property type="component" value="Unassembled WGS sequence"/>
</dbReference>
<gene>
    <name evidence="1" type="ORF">BZL30_5356</name>
</gene>
<protein>
    <submittedName>
        <fullName evidence="1">Putative replication initiator protein</fullName>
    </submittedName>
</protein>
<comment type="caution">
    <text evidence="1">The sequence shown here is derived from an EMBL/GenBank/DDBJ whole genome shotgun (WGS) entry which is preliminary data.</text>
</comment>
<evidence type="ECO:0000313" key="2">
    <source>
        <dbReference type="Proteomes" id="UP000189229"/>
    </source>
</evidence>
<accession>A0A1V3WZJ0</accession>
<reference evidence="1 2" key="1">
    <citation type="submission" date="2017-02" db="EMBL/GenBank/DDBJ databases">
        <title>Complete genome sequences of Mycobacterium kansasii strains isolated from rhesus macaques.</title>
        <authorList>
            <person name="Panda A."/>
            <person name="Nagaraj S."/>
            <person name="Zhao X."/>
            <person name="Tettelin H."/>
            <person name="Detolla L.J."/>
        </authorList>
    </citation>
    <scope>NUCLEOTIDE SEQUENCE [LARGE SCALE GENOMIC DNA]</scope>
    <source>
        <strain evidence="1 2">11-3813</strain>
    </source>
</reference>
<proteinExistence type="predicted"/>
<evidence type="ECO:0000313" key="1">
    <source>
        <dbReference type="EMBL" id="OOK72325.1"/>
    </source>
</evidence>
<dbReference type="InterPro" id="IPR046828">
    <property type="entry name" value="RepSA"/>
</dbReference>
<name>A0A1V3WZJ0_MYCKA</name>
<dbReference type="Pfam" id="PF20199">
    <property type="entry name" value="RepSA"/>
    <property type="match status" value="1"/>
</dbReference>
<dbReference type="AlphaFoldDB" id="A0A1V3WZJ0"/>
<dbReference type="EMBL" id="MVBM01000005">
    <property type="protein sequence ID" value="OOK72325.1"/>
    <property type="molecule type" value="Genomic_DNA"/>
</dbReference>